<sequence length="346" mass="38893">MPDLRACALVSRSWVDRAQSHIFWKIDIGHLNCLEILWERLQRTLETSPHLIRYIRRLRIGLDEQTPLSVLSRICNFAFTHLECVRTHIWGNLILQTALSFQRLFGLPTLRYVKLIVTRTPDSGSFPNIFERCSPAVRQLHLHFSGDLPPSLPGIPRYHARAPIRLVSLGIKTSGSLNPQLLPTLHPFSLSHLKALSISSLSGIAWDELAPIMGTIEILSIIVQRSHTGLDLSAFPRLSVLCIEPVVGLDDSIQANIIETIVSTIMPASKVHTVVVPIFDILPNFCDVLDTTLSQLPLPTVDVQVRYAELVDEASACFPRLSAASRVRTCLLPRNFDWWEDITSRL</sequence>
<protein>
    <recommendedName>
        <fullName evidence="3">F-box domain-containing protein</fullName>
    </recommendedName>
</protein>
<evidence type="ECO:0008006" key="3">
    <source>
        <dbReference type="Google" id="ProtNLM"/>
    </source>
</evidence>
<dbReference type="OrthoDB" id="3071602at2759"/>
<evidence type="ECO:0000313" key="1">
    <source>
        <dbReference type="EMBL" id="KAF7354316.1"/>
    </source>
</evidence>
<dbReference type="AlphaFoldDB" id="A0A8H6Y8X1"/>
<dbReference type="EMBL" id="JACAZI010000008">
    <property type="protein sequence ID" value="KAF7354316.1"/>
    <property type="molecule type" value="Genomic_DNA"/>
</dbReference>
<organism evidence="1 2">
    <name type="scientific">Mycena venus</name>
    <dbReference type="NCBI Taxonomy" id="2733690"/>
    <lineage>
        <taxon>Eukaryota</taxon>
        <taxon>Fungi</taxon>
        <taxon>Dikarya</taxon>
        <taxon>Basidiomycota</taxon>
        <taxon>Agaricomycotina</taxon>
        <taxon>Agaricomycetes</taxon>
        <taxon>Agaricomycetidae</taxon>
        <taxon>Agaricales</taxon>
        <taxon>Marasmiineae</taxon>
        <taxon>Mycenaceae</taxon>
        <taxon>Mycena</taxon>
    </lineage>
</organism>
<proteinExistence type="predicted"/>
<accession>A0A8H6Y8X1</accession>
<name>A0A8H6Y8X1_9AGAR</name>
<dbReference type="Proteomes" id="UP000620124">
    <property type="component" value="Unassembled WGS sequence"/>
</dbReference>
<keyword evidence="2" id="KW-1185">Reference proteome</keyword>
<evidence type="ECO:0000313" key="2">
    <source>
        <dbReference type="Proteomes" id="UP000620124"/>
    </source>
</evidence>
<reference evidence="1" key="1">
    <citation type="submission" date="2020-05" db="EMBL/GenBank/DDBJ databases">
        <title>Mycena genomes resolve the evolution of fungal bioluminescence.</title>
        <authorList>
            <person name="Tsai I.J."/>
        </authorList>
    </citation>
    <scope>NUCLEOTIDE SEQUENCE</scope>
    <source>
        <strain evidence="1">CCC161011</strain>
    </source>
</reference>
<comment type="caution">
    <text evidence="1">The sequence shown here is derived from an EMBL/GenBank/DDBJ whole genome shotgun (WGS) entry which is preliminary data.</text>
</comment>
<gene>
    <name evidence="1" type="ORF">MVEN_01120000</name>
</gene>